<protein>
    <submittedName>
        <fullName evidence="3">Putative ABC transport system ATP-binding protein</fullName>
    </submittedName>
</protein>
<keyword evidence="4" id="KW-1185">Reference proteome</keyword>
<dbReference type="GO" id="GO:0005886">
    <property type="term" value="C:plasma membrane"/>
    <property type="evidence" value="ECO:0007669"/>
    <property type="project" value="TreeGrafter"/>
</dbReference>
<evidence type="ECO:0000313" key="3">
    <source>
        <dbReference type="EMBL" id="RBP94383.1"/>
    </source>
</evidence>
<keyword evidence="3" id="KW-0547">Nucleotide-binding</keyword>
<dbReference type="Proteomes" id="UP000252731">
    <property type="component" value="Unassembled WGS sequence"/>
</dbReference>
<dbReference type="Gene3D" id="3.40.50.300">
    <property type="entry name" value="P-loop containing nucleotide triphosphate hydrolases"/>
    <property type="match status" value="1"/>
</dbReference>
<dbReference type="PROSITE" id="PS50893">
    <property type="entry name" value="ABC_TRANSPORTER_2"/>
    <property type="match status" value="1"/>
</dbReference>
<dbReference type="GO" id="GO:0016887">
    <property type="term" value="F:ATP hydrolysis activity"/>
    <property type="evidence" value="ECO:0007669"/>
    <property type="project" value="InterPro"/>
</dbReference>
<organism evidence="3 4">
    <name type="scientific">Cytobacillus firmus</name>
    <name type="common">Bacillus firmus</name>
    <dbReference type="NCBI Taxonomy" id="1399"/>
    <lineage>
        <taxon>Bacteria</taxon>
        <taxon>Bacillati</taxon>
        <taxon>Bacillota</taxon>
        <taxon>Bacilli</taxon>
        <taxon>Bacillales</taxon>
        <taxon>Bacillaceae</taxon>
        <taxon>Cytobacillus</taxon>
    </lineage>
</organism>
<dbReference type="InterPro" id="IPR027417">
    <property type="entry name" value="P-loop_NTPase"/>
</dbReference>
<accession>A0A366JZQ5</accession>
<dbReference type="InterPro" id="IPR015854">
    <property type="entry name" value="ABC_transpr_LolD-like"/>
</dbReference>
<comment type="caution">
    <text evidence="3">The sequence shown here is derived from an EMBL/GenBank/DDBJ whole genome shotgun (WGS) entry which is preliminary data.</text>
</comment>
<dbReference type="SUPFAM" id="SSF52540">
    <property type="entry name" value="P-loop containing nucleoside triphosphate hydrolases"/>
    <property type="match status" value="1"/>
</dbReference>
<evidence type="ECO:0000256" key="1">
    <source>
        <dbReference type="ARBA" id="ARBA00022448"/>
    </source>
</evidence>
<keyword evidence="3" id="KW-0067">ATP-binding</keyword>
<sequence>MQIIGCLDSQTSGEYLLDNKVISEKSEKELALLRNDYIGFVFQNFNLFPDLTALENVTVPLIYKGTHFRERRNISSQLLSDLGLELFKNHKPSELSGGQKQRVAIARALANKPKIILADEPTGALDSKTSIEVMRIFKRLNEEGTTCIIVTHDSNIAAQTKRSIVLNDGQIVDDKRRN</sequence>
<dbReference type="PANTHER" id="PTHR24220">
    <property type="entry name" value="IMPORT ATP-BINDING PROTEIN"/>
    <property type="match status" value="1"/>
</dbReference>
<proteinExistence type="predicted"/>
<dbReference type="PANTHER" id="PTHR24220:SF86">
    <property type="entry name" value="ABC TRANSPORTER ABCH.1"/>
    <property type="match status" value="1"/>
</dbReference>
<dbReference type="InterPro" id="IPR017911">
    <property type="entry name" value="MacB-like_ATP-bd"/>
</dbReference>
<dbReference type="GO" id="GO:0022857">
    <property type="term" value="F:transmembrane transporter activity"/>
    <property type="evidence" value="ECO:0007669"/>
    <property type="project" value="TreeGrafter"/>
</dbReference>
<dbReference type="PROSITE" id="PS00211">
    <property type="entry name" value="ABC_TRANSPORTER_1"/>
    <property type="match status" value="1"/>
</dbReference>
<dbReference type="GO" id="GO:0005524">
    <property type="term" value="F:ATP binding"/>
    <property type="evidence" value="ECO:0007669"/>
    <property type="project" value="UniProtKB-KW"/>
</dbReference>
<dbReference type="CDD" id="cd03255">
    <property type="entry name" value="ABC_MJ0796_LolCDE_FtsE"/>
    <property type="match status" value="1"/>
</dbReference>
<gene>
    <name evidence="3" type="ORF">DFO70_10422</name>
</gene>
<evidence type="ECO:0000313" key="4">
    <source>
        <dbReference type="Proteomes" id="UP000252731"/>
    </source>
</evidence>
<dbReference type="Pfam" id="PF00005">
    <property type="entry name" value="ABC_tran"/>
    <property type="match status" value="1"/>
</dbReference>
<dbReference type="InterPro" id="IPR017871">
    <property type="entry name" value="ABC_transporter-like_CS"/>
</dbReference>
<feature type="domain" description="ABC transporter" evidence="2">
    <location>
        <begin position="1"/>
        <end position="178"/>
    </location>
</feature>
<dbReference type="EMBL" id="QNSF01000004">
    <property type="protein sequence ID" value="RBP94383.1"/>
    <property type="molecule type" value="Genomic_DNA"/>
</dbReference>
<dbReference type="InterPro" id="IPR003439">
    <property type="entry name" value="ABC_transporter-like_ATP-bd"/>
</dbReference>
<name>A0A366JZQ5_CYTFI</name>
<reference evidence="3 4" key="1">
    <citation type="submission" date="2018-06" db="EMBL/GenBank/DDBJ databases">
        <title>Freshwater and sediment microbial communities from various areas in North America, analyzing microbe dynamics in response to fracking.</title>
        <authorList>
            <person name="Lamendella R."/>
        </authorList>
    </citation>
    <scope>NUCLEOTIDE SEQUENCE [LARGE SCALE GENOMIC DNA]</scope>
    <source>
        <strain evidence="3 4">14_TX</strain>
    </source>
</reference>
<evidence type="ECO:0000259" key="2">
    <source>
        <dbReference type="PROSITE" id="PS50893"/>
    </source>
</evidence>
<keyword evidence="1" id="KW-0813">Transport</keyword>
<dbReference type="AlphaFoldDB" id="A0A366JZQ5"/>